<accession>A0A3B1DZU3</accession>
<dbReference type="InterPro" id="IPR001296">
    <property type="entry name" value="Glyco_trans_1"/>
</dbReference>
<gene>
    <name evidence="3" type="ORF">MNBD_NITROSPIRAE03-25</name>
</gene>
<dbReference type="PANTHER" id="PTHR12526:SF638">
    <property type="entry name" value="SPORE COAT PROTEIN SA"/>
    <property type="match status" value="1"/>
</dbReference>
<dbReference type="GO" id="GO:0016757">
    <property type="term" value="F:glycosyltransferase activity"/>
    <property type="evidence" value="ECO:0007669"/>
    <property type="project" value="InterPro"/>
</dbReference>
<feature type="domain" description="Glycosyl transferase family 1" evidence="1">
    <location>
        <begin position="227"/>
        <end position="388"/>
    </location>
</feature>
<dbReference type="InterPro" id="IPR028098">
    <property type="entry name" value="Glyco_trans_4-like_N"/>
</dbReference>
<proteinExistence type="predicted"/>
<dbReference type="PANTHER" id="PTHR12526">
    <property type="entry name" value="GLYCOSYLTRANSFERASE"/>
    <property type="match status" value="1"/>
</dbReference>
<dbReference type="Pfam" id="PF13579">
    <property type="entry name" value="Glyco_trans_4_4"/>
    <property type="match status" value="1"/>
</dbReference>
<reference evidence="3" key="1">
    <citation type="submission" date="2018-06" db="EMBL/GenBank/DDBJ databases">
        <authorList>
            <person name="Zhirakovskaya E."/>
        </authorList>
    </citation>
    <scope>NUCLEOTIDE SEQUENCE</scope>
</reference>
<feature type="domain" description="Glycosyltransferase subfamily 4-like N-terminal" evidence="2">
    <location>
        <begin position="25"/>
        <end position="184"/>
    </location>
</feature>
<evidence type="ECO:0000313" key="3">
    <source>
        <dbReference type="EMBL" id="VAX34677.1"/>
    </source>
</evidence>
<evidence type="ECO:0000259" key="2">
    <source>
        <dbReference type="Pfam" id="PF13579"/>
    </source>
</evidence>
<sequence>MEIWLIHIGELLPVDGPARLFRYGMLADMLAERGHSVVRWAPTFVHAYKRQRAEKDSAVRVNDRYRIELLYAKGYRKNISFSRLWFNHQIARAFKQRIKGEKPPDIILSALPAPGMCRVAIEYAGCHNIPVVIDVRDLWPDIFLSVIPEGLRWLGQLVLWPAFNANRRIFRKADAVTAVSSSYLDWGLTYAGRKRSETDAVFPLASLEQSLSEDRIESERQFLLDSGVDPDAFICCFFGQFEASYDIETVIDAAILLEQSPGRKIQFVLCGDGKKMSSLRYRARGLRNVIFTGWVSPATIKVLMEMSDAGLAAYAGNASQSLPNKVFEYFCGGLPVLSSLSGELESIISENYCGAAYEAGDVESLASAVLNLYYNPGQRRQMGENARRLFEERFSAGRVYTGMINYLERIAGKA</sequence>
<dbReference type="Pfam" id="PF00534">
    <property type="entry name" value="Glycos_transf_1"/>
    <property type="match status" value="1"/>
</dbReference>
<organism evidence="3">
    <name type="scientific">hydrothermal vent metagenome</name>
    <dbReference type="NCBI Taxonomy" id="652676"/>
    <lineage>
        <taxon>unclassified sequences</taxon>
        <taxon>metagenomes</taxon>
        <taxon>ecological metagenomes</taxon>
    </lineage>
</organism>
<dbReference type="EMBL" id="UOGI01000371">
    <property type="protein sequence ID" value="VAX34677.1"/>
    <property type="molecule type" value="Genomic_DNA"/>
</dbReference>
<dbReference type="AlphaFoldDB" id="A0A3B1DZU3"/>
<dbReference type="CDD" id="cd03794">
    <property type="entry name" value="GT4_WbuB-like"/>
    <property type="match status" value="1"/>
</dbReference>
<name>A0A3B1DZU3_9ZZZZ</name>
<dbReference type="SUPFAM" id="SSF53756">
    <property type="entry name" value="UDP-Glycosyltransferase/glycogen phosphorylase"/>
    <property type="match status" value="1"/>
</dbReference>
<evidence type="ECO:0008006" key="4">
    <source>
        <dbReference type="Google" id="ProtNLM"/>
    </source>
</evidence>
<evidence type="ECO:0000259" key="1">
    <source>
        <dbReference type="Pfam" id="PF00534"/>
    </source>
</evidence>
<dbReference type="Gene3D" id="3.40.50.2000">
    <property type="entry name" value="Glycogen Phosphorylase B"/>
    <property type="match status" value="2"/>
</dbReference>
<protein>
    <recommendedName>
        <fullName evidence="4">Glycosyltransferase subfamily 4-like N-terminal domain-containing protein</fullName>
    </recommendedName>
</protein>